<feature type="region of interest" description="Disordered" evidence="20">
    <location>
        <begin position="454"/>
        <end position="481"/>
    </location>
</feature>
<dbReference type="InterPro" id="IPR013785">
    <property type="entry name" value="Aldolase_TIM"/>
</dbReference>
<evidence type="ECO:0000256" key="13">
    <source>
        <dbReference type="HAMAP-Rule" id="MF_01964"/>
    </source>
</evidence>
<feature type="binding site" evidence="13">
    <location>
        <position position="461"/>
    </location>
    <ligand>
        <name>K(+)</name>
        <dbReference type="ChEBI" id="CHEBI:29103"/>
        <note>ligand shared between two tetrameric partners</note>
    </ligand>
</feature>
<evidence type="ECO:0000256" key="4">
    <source>
        <dbReference type="ARBA" id="ARBA00022723"/>
    </source>
</evidence>
<dbReference type="InterPro" id="IPR001093">
    <property type="entry name" value="IMP_DH_GMPRt"/>
</dbReference>
<dbReference type="Gene3D" id="3.20.20.70">
    <property type="entry name" value="Aldolase class I"/>
    <property type="match status" value="1"/>
</dbReference>
<evidence type="ECO:0000256" key="18">
    <source>
        <dbReference type="RuleBase" id="RU003927"/>
    </source>
</evidence>
<feature type="binding site" evidence="13">
    <location>
        <position position="295"/>
    </location>
    <ligand>
        <name>IMP</name>
        <dbReference type="ChEBI" id="CHEBI:58053"/>
    </ligand>
</feature>
<evidence type="ECO:0000256" key="9">
    <source>
        <dbReference type="ARBA" id="ARBA00023002"/>
    </source>
</evidence>
<evidence type="ECO:0000256" key="12">
    <source>
        <dbReference type="ARBA" id="ARBA00048028"/>
    </source>
</evidence>
<dbReference type="Pfam" id="PF00571">
    <property type="entry name" value="CBS"/>
    <property type="match status" value="2"/>
</dbReference>
<organism evidence="22 23">
    <name type="scientific">candidate division MSBL1 archaeon SCGC-AAA382C18</name>
    <dbReference type="NCBI Taxonomy" id="1698281"/>
    <lineage>
        <taxon>Archaea</taxon>
        <taxon>Methanobacteriati</taxon>
        <taxon>Methanobacteriota</taxon>
        <taxon>candidate division MSBL1</taxon>
    </lineage>
</organism>
<feature type="binding site" evidence="13">
    <location>
        <begin position="330"/>
        <end position="332"/>
    </location>
    <ligand>
        <name>IMP</name>
        <dbReference type="ChEBI" id="CHEBI:58053"/>
    </ligand>
</feature>
<dbReference type="GO" id="GO:0000166">
    <property type="term" value="F:nucleotide binding"/>
    <property type="evidence" value="ECO:0007669"/>
    <property type="project" value="UniProtKB-UniRule"/>
</dbReference>
<evidence type="ECO:0000256" key="14">
    <source>
        <dbReference type="PIRSR" id="PIRSR000130-1"/>
    </source>
</evidence>
<evidence type="ECO:0000256" key="20">
    <source>
        <dbReference type="SAM" id="MobiDB-lite"/>
    </source>
</evidence>
<dbReference type="UniPathway" id="UPA00601">
    <property type="reaction ID" value="UER00295"/>
</dbReference>
<dbReference type="AlphaFoldDB" id="A0A133VKX8"/>
<evidence type="ECO:0000256" key="7">
    <source>
        <dbReference type="ARBA" id="ARBA00022755"/>
    </source>
</evidence>
<dbReference type="CDD" id="cd04601">
    <property type="entry name" value="CBS_pair_IMPDH"/>
    <property type="match status" value="1"/>
</dbReference>
<keyword evidence="6 13" id="KW-0332">GMP biosynthesis</keyword>
<dbReference type="PIRSF" id="PIRSF000130">
    <property type="entry name" value="IMPDH"/>
    <property type="match status" value="1"/>
</dbReference>
<dbReference type="PATRIC" id="fig|1698281.3.peg.722"/>
<keyword evidence="9 13" id="KW-0560">Oxidoreductase</keyword>
<feature type="binding site" evidence="13">
    <location>
        <begin position="377"/>
        <end position="381"/>
    </location>
    <ligand>
        <name>IMP</name>
        <dbReference type="ChEBI" id="CHEBI:58053"/>
    </ligand>
</feature>
<keyword evidence="23" id="KW-1185">Reference proteome</keyword>
<dbReference type="GO" id="GO:0006177">
    <property type="term" value="P:GMP biosynthetic process"/>
    <property type="evidence" value="ECO:0007669"/>
    <property type="project" value="UniProtKB-UniRule"/>
</dbReference>
<keyword evidence="10 13" id="KW-0520">NAD</keyword>
<feature type="active site" description="Thioimidate intermediate" evidence="13 14">
    <location>
        <position position="297"/>
    </location>
</feature>
<evidence type="ECO:0000256" key="6">
    <source>
        <dbReference type="ARBA" id="ARBA00022749"/>
    </source>
</evidence>
<name>A0A133VKX8_9EURY</name>
<comment type="activity regulation">
    <text evidence="13">Mycophenolic acid (MPA) is a non-competitive inhibitor that prevents formation of the closed enzyme conformation by binding to the same site as the amobile flap. In contrast, mizoribine monophosphate (MZP) is a competitive inhibitor that induces the closed conformation. MPA is a potent inhibitor of mammalian IMPDHs but a poor inhibitor of the bacterial enzymes. MZP is a more potent inhibitor of bacterial IMPDH.</text>
</comment>
<dbReference type="FunFam" id="3.20.20.70:FF:000003">
    <property type="entry name" value="GMP reductase"/>
    <property type="match status" value="1"/>
</dbReference>
<keyword evidence="7 13" id="KW-0658">Purine biosynthesis</keyword>
<sequence length="481" mass="51446">MEFETGLSFDDVLLVPGESSVLPGKADVSTRLTGRISLEKPILSSPMDRVTESELAIAMAVNGGLGVVHRNLGVEEQVEKVKRVKRSQSWIVRNPETVDPGTTVREARDVMNAREISGLPVVKGEKLQGIVTRRDLKFENDQQKTVEKVMTKEVIAASPATSLEQAKSVLHENRIEKLPLTDEKGHLTGLITVKDIEKKEAHPETTLDENGQLMVGAAVGPGQLDRVEELTDAGADLIAIDSAHGHSEDVIDATEEINGSFEVGLMSGNVATEGGAEDLADAGADVLRVGIGPGSICTTRLVSGIGVPQVTAIEDACKAVKDRDVTVVADGGIRYSGDITKALACGAGAVMLGNLLAGTDESPGRIVFRRGRKYKEYRGMGSVSAMEERKKNRYGQHPGKREKYVPEGVEGLVPYKGKVSEVLHQLVGGLRSGMGYIGAGSIQNIRKAKMIKVTEKGREESRPHDIRVTEDSPGYRGGSSG</sequence>
<feature type="binding site" evidence="13">
    <location>
        <begin position="353"/>
        <end position="354"/>
    </location>
    <ligand>
        <name>IMP</name>
        <dbReference type="ChEBI" id="CHEBI:58053"/>
    </ligand>
</feature>
<dbReference type="SUPFAM" id="SSF51412">
    <property type="entry name" value="Inosine monophosphate dehydrogenase (IMPDH)"/>
    <property type="match status" value="1"/>
</dbReference>
<feature type="domain" description="CBS" evidence="21">
    <location>
        <begin position="150"/>
        <end position="209"/>
    </location>
</feature>
<evidence type="ECO:0000256" key="5">
    <source>
        <dbReference type="ARBA" id="ARBA00022737"/>
    </source>
</evidence>
<feature type="compositionally biased region" description="Basic and acidic residues" evidence="20">
    <location>
        <begin position="454"/>
        <end position="470"/>
    </location>
</feature>
<comment type="function">
    <text evidence="13">Catalyzes the conversion of inosine 5'-phosphate (IMP) to xanthosine 5'-phosphate (XMP), the first committed and rate-limiting step in the de novo synthesis of guanine nucleotides, and therefore plays an important role in the regulation of cell growth.</text>
</comment>
<dbReference type="GO" id="GO:0046872">
    <property type="term" value="F:metal ion binding"/>
    <property type="evidence" value="ECO:0007669"/>
    <property type="project" value="UniProtKB-UniRule"/>
</dbReference>
<evidence type="ECO:0000256" key="17">
    <source>
        <dbReference type="PROSITE-ProRule" id="PRU00703"/>
    </source>
</evidence>
<evidence type="ECO:0000256" key="1">
    <source>
        <dbReference type="ARBA" id="ARBA00001958"/>
    </source>
</evidence>
<feature type="binding site" description="in other chain" evidence="13 16">
    <location>
        <position position="297"/>
    </location>
    <ligand>
        <name>K(+)</name>
        <dbReference type="ChEBI" id="CHEBI:29103"/>
        <note>ligand shared between two tetrameric partners</note>
    </ligand>
</feature>
<comment type="pathway">
    <text evidence="13 19">Purine metabolism; XMP biosynthesis via de novo pathway; XMP from IMP: step 1/1.</text>
</comment>
<comment type="caution">
    <text evidence="22">The sequence shown here is derived from an EMBL/GenBank/DDBJ whole genome shotgun (WGS) entry which is preliminary data.</text>
</comment>
<feature type="binding site" evidence="13 15">
    <location>
        <begin position="290"/>
        <end position="292"/>
    </location>
    <ligand>
        <name>NAD(+)</name>
        <dbReference type="ChEBI" id="CHEBI:57540"/>
    </ligand>
</feature>
<feature type="binding site" evidence="13">
    <location>
        <position position="241"/>
    </location>
    <ligand>
        <name>NAD(+)</name>
        <dbReference type="ChEBI" id="CHEBI:57540"/>
    </ligand>
</feature>
<feature type="binding site" evidence="15">
    <location>
        <begin position="241"/>
        <end position="243"/>
    </location>
    <ligand>
        <name>NAD(+)</name>
        <dbReference type="ChEBI" id="CHEBI:57540"/>
    </ligand>
</feature>
<dbReference type="Proteomes" id="UP000070404">
    <property type="component" value="Unassembled WGS sequence"/>
</dbReference>
<dbReference type="HAMAP" id="MF_01964">
    <property type="entry name" value="IMPDH"/>
    <property type="match status" value="1"/>
</dbReference>
<comment type="cofactor">
    <cofactor evidence="1 13">
        <name>K(+)</name>
        <dbReference type="ChEBI" id="CHEBI:29103"/>
    </cofactor>
</comment>
<comment type="caution">
    <text evidence="13">Lacks conserved residue(s) required for the propagation of feature annotation.</text>
</comment>
<keyword evidence="5" id="KW-0677">Repeat</keyword>
<dbReference type="InterPro" id="IPR005990">
    <property type="entry name" value="IMP_DH"/>
</dbReference>
<dbReference type="EC" id="1.1.1.205" evidence="13 19"/>
<dbReference type="PANTHER" id="PTHR11911:SF111">
    <property type="entry name" value="INOSINE-5'-MONOPHOSPHATE DEHYDROGENASE"/>
    <property type="match status" value="1"/>
</dbReference>
<dbReference type="GO" id="GO:0003938">
    <property type="term" value="F:IMP dehydrogenase activity"/>
    <property type="evidence" value="ECO:0007669"/>
    <property type="project" value="UniProtKB-UniRule"/>
</dbReference>
<protein>
    <recommendedName>
        <fullName evidence="13 19">Inosine-5'-monophosphate dehydrogenase</fullName>
        <shortName evidence="13">IMP dehydrogenase</shortName>
        <shortName evidence="13">IMPD</shortName>
        <shortName evidence="13">IMPDH</shortName>
        <ecNumber evidence="13 19">1.1.1.205</ecNumber>
    </recommendedName>
</protein>
<evidence type="ECO:0000313" key="23">
    <source>
        <dbReference type="Proteomes" id="UP000070404"/>
    </source>
</evidence>
<evidence type="ECO:0000259" key="21">
    <source>
        <dbReference type="PROSITE" id="PS51371"/>
    </source>
</evidence>
<dbReference type="InterPro" id="IPR015875">
    <property type="entry name" value="IMP_DH/GMP_Rdtase_CS"/>
</dbReference>
<dbReference type="InterPro" id="IPR046342">
    <property type="entry name" value="CBS_dom_sf"/>
</dbReference>
<reference evidence="22 23" key="1">
    <citation type="journal article" date="2016" name="Sci. Rep.">
        <title>Metabolic traits of an uncultured archaeal lineage -MSBL1- from brine pools of the Red Sea.</title>
        <authorList>
            <person name="Mwirichia R."/>
            <person name="Alam I."/>
            <person name="Rashid M."/>
            <person name="Vinu M."/>
            <person name="Ba-Alawi W."/>
            <person name="Anthony Kamau A."/>
            <person name="Kamanda Ngugi D."/>
            <person name="Goker M."/>
            <person name="Klenk H.P."/>
            <person name="Bajic V."/>
            <person name="Stingl U."/>
        </authorList>
    </citation>
    <scope>NUCLEOTIDE SEQUENCE [LARGE SCALE GENOMIC DNA]</scope>
    <source>
        <strain evidence="22">SCGC-AAA382C18</strain>
    </source>
</reference>
<dbReference type="InterPro" id="IPR000644">
    <property type="entry name" value="CBS_dom"/>
</dbReference>
<keyword evidence="8 13" id="KW-0630">Potassium</keyword>
<feature type="binding site" description="in other chain" evidence="13 16">
    <location>
        <position position="292"/>
    </location>
    <ligand>
        <name>K(+)</name>
        <dbReference type="ChEBI" id="CHEBI:29103"/>
        <note>ligand shared between two tetrameric partners</note>
    </ligand>
</feature>
<evidence type="ECO:0000256" key="10">
    <source>
        <dbReference type="ARBA" id="ARBA00023027"/>
    </source>
</evidence>
<evidence type="ECO:0000256" key="16">
    <source>
        <dbReference type="PIRSR" id="PIRSR000130-4"/>
    </source>
</evidence>
<gene>
    <name evidence="13" type="primary">guaB</name>
    <name evidence="22" type="ORF">AKJ52_00935</name>
</gene>
<keyword evidence="4 13" id="KW-0479">Metal-binding</keyword>
<dbReference type="GO" id="GO:0006183">
    <property type="term" value="P:GTP biosynthetic process"/>
    <property type="evidence" value="ECO:0007669"/>
    <property type="project" value="TreeGrafter"/>
</dbReference>
<dbReference type="Pfam" id="PF00478">
    <property type="entry name" value="IMPDH"/>
    <property type="match status" value="1"/>
</dbReference>
<comment type="catalytic activity">
    <reaction evidence="12 13 19">
        <text>IMP + NAD(+) + H2O = XMP + NADH + H(+)</text>
        <dbReference type="Rhea" id="RHEA:11708"/>
        <dbReference type="ChEBI" id="CHEBI:15377"/>
        <dbReference type="ChEBI" id="CHEBI:15378"/>
        <dbReference type="ChEBI" id="CHEBI:57464"/>
        <dbReference type="ChEBI" id="CHEBI:57540"/>
        <dbReference type="ChEBI" id="CHEBI:57945"/>
        <dbReference type="ChEBI" id="CHEBI:58053"/>
        <dbReference type="EC" id="1.1.1.205"/>
    </reaction>
</comment>
<feature type="active site" description="Proton acceptor" evidence="13 14">
    <location>
        <position position="393"/>
    </location>
</feature>
<dbReference type="SMART" id="SM01240">
    <property type="entry name" value="IMPDH"/>
    <property type="match status" value="1"/>
</dbReference>
<comment type="similarity">
    <text evidence="2 13 18">Belongs to the IMPDH/GMPR family.</text>
</comment>
<dbReference type="EMBL" id="LHYF01000010">
    <property type="protein sequence ID" value="KXB07102.1"/>
    <property type="molecule type" value="Genomic_DNA"/>
</dbReference>
<accession>A0A133VKX8</accession>
<dbReference type="PROSITE" id="PS51371">
    <property type="entry name" value="CBS"/>
    <property type="match status" value="2"/>
</dbReference>
<evidence type="ECO:0000256" key="3">
    <source>
        <dbReference type="ARBA" id="ARBA00011881"/>
    </source>
</evidence>
<evidence type="ECO:0000256" key="19">
    <source>
        <dbReference type="RuleBase" id="RU003928"/>
    </source>
</evidence>
<dbReference type="PROSITE" id="PS00487">
    <property type="entry name" value="IMP_DH_GMP_RED"/>
    <property type="match status" value="1"/>
</dbReference>
<dbReference type="NCBIfam" id="TIGR01302">
    <property type="entry name" value="IMP_dehydrog"/>
    <property type="match status" value="1"/>
</dbReference>
<feature type="binding site" evidence="13">
    <location>
        <position position="407"/>
    </location>
    <ligand>
        <name>IMP</name>
        <dbReference type="ChEBI" id="CHEBI:58053"/>
    </ligand>
</feature>
<dbReference type="SMART" id="SM00116">
    <property type="entry name" value="CBS"/>
    <property type="match status" value="2"/>
</dbReference>
<keyword evidence="11 17" id="KW-0129">CBS domain</keyword>
<evidence type="ECO:0000256" key="8">
    <source>
        <dbReference type="ARBA" id="ARBA00022958"/>
    </source>
</evidence>
<proteinExistence type="inferred from homology"/>
<feature type="binding site" description="in other chain" evidence="13 16">
    <location>
        <position position="294"/>
    </location>
    <ligand>
        <name>K(+)</name>
        <dbReference type="ChEBI" id="CHEBI:29103"/>
        <note>ligand shared between two tetrameric partners</note>
    </ligand>
</feature>
<evidence type="ECO:0000313" key="22">
    <source>
        <dbReference type="EMBL" id="KXB07102.1"/>
    </source>
</evidence>
<dbReference type="PANTHER" id="PTHR11911">
    <property type="entry name" value="INOSINE-5-MONOPHOSPHATE DEHYDROGENASE RELATED"/>
    <property type="match status" value="1"/>
</dbReference>
<dbReference type="CDD" id="cd00381">
    <property type="entry name" value="IMPDH"/>
    <property type="match status" value="1"/>
</dbReference>
<evidence type="ECO:0000256" key="2">
    <source>
        <dbReference type="ARBA" id="ARBA00005502"/>
    </source>
</evidence>
<feature type="binding site" evidence="13">
    <location>
        <position position="460"/>
    </location>
    <ligand>
        <name>K(+)</name>
        <dbReference type="ChEBI" id="CHEBI:29103"/>
        <note>ligand shared between two tetrameric partners</note>
    </ligand>
</feature>
<evidence type="ECO:0000256" key="15">
    <source>
        <dbReference type="PIRSR" id="PIRSR000130-3"/>
    </source>
</evidence>
<comment type="subunit">
    <text evidence="3 13">Homotetramer.</text>
</comment>
<evidence type="ECO:0000256" key="11">
    <source>
        <dbReference type="ARBA" id="ARBA00023122"/>
    </source>
</evidence>
<feature type="domain" description="CBS" evidence="21">
    <location>
        <begin position="91"/>
        <end position="146"/>
    </location>
</feature>
<dbReference type="SUPFAM" id="SSF54631">
    <property type="entry name" value="CBS-domain pair"/>
    <property type="match status" value="1"/>
</dbReference>